<feature type="signal peptide" evidence="2">
    <location>
        <begin position="1"/>
        <end position="22"/>
    </location>
</feature>
<dbReference type="Pfam" id="PF09479">
    <property type="entry name" value="Flg_new"/>
    <property type="match status" value="4"/>
</dbReference>
<reference evidence="3 4" key="1">
    <citation type="submission" date="2021-05" db="EMBL/GenBank/DDBJ databases">
        <title>Comparative genomic studies on the polysaccharide-degrading batcterial strains of the Flammeovirga genus.</title>
        <authorList>
            <person name="Zewei F."/>
            <person name="Zheng Z."/>
            <person name="Yu L."/>
            <person name="Ruyue G."/>
            <person name="Yanhong M."/>
            <person name="Yuanyuan C."/>
            <person name="Jingyan G."/>
            <person name="Wenjun H."/>
        </authorList>
    </citation>
    <scope>NUCLEOTIDE SEQUENCE [LARGE SCALE GENOMIC DNA]</scope>
    <source>
        <strain evidence="3 4">YS10</strain>
    </source>
</reference>
<keyword evidence="2" id="KW-0732">Signal</keyword>
<protein>
    <submittedName>
        <fullName evidence="3">InlB B-repeat-containing protein</fullName>
    </submittedName>
</protein>
<dbReference type="EMBL" id="CP076129">
    <property type="protein sequence ID" value="QWG09388.1"/>
    <property type="molecule type" value="Genomic_DNA"/>
</dbReference>
<proteinExistence type="predicted"/>
<evidence type="ECO:0000313" key="4">
    <source>
        <dbReference type="Proteomes" id="UP000682802"/>
    </source>
</evidence>
<dbReference type="Gene3D" id="2.60.40.4270">
    <property type="entry name" value="Listeria-Bacteroides repeat domain"/>
    <property type="match status" value="4"/>
</dbReference>
<evidence type="ECO:0000313" key="3">
    <source>
        <dbReference type="EMBL" id="QWG09388.1"/>
    </source>
</evidence>
<comment type="subcellular location">
    <subcellularLocation>
        <location evidence="1">Cell envelope</location>
    </subcellularLocation>
</comment>
<feature type="chain" id="PRO_5045226713" evidence="2">
    <location>
        <begin position="23"/>
        <end position="515"/>
    </location>
</feature>
<sequence>MNKRFANLIFLFLIVLSTACNQKETDELLNTYTVTFNTNGGPEIEDQDIIGGNKLEEPTSPEKTGHEFINWLKGDEIYNFETPVTEDFELQATWEKVEITYTATFSFNNGKEDSTALVIEDSLLILPPTPLKDGYVFKEWQLEGDTYDFKTPVKKDVTLTVLWEKLHTITFNFDNGLKDSVITIENNSLVVLPQVPLKDGYLFKEWQYNGTAYDFSTKITADKTLKAIYDEVIDQFVVTFDKQNGEQNVALVVDENTPVTEPTPPTYDGHQFLGWTENGIDLFDFNTPIVKATTLTATWKVVIEAGETTVNYASISRTDFENWTEGEHKLVKATVNYLGRGWAWGTEVYIVDPDNNSSKDFYSHSNYGMFTFPNKFNKGDATDGSSFIFNLVKGVYMSSPQVGFAYLSDDTTPNGDKAYDGSKWNAPMVYGIEYFDEVVRGNIKEVTYSDVDGFQLLVGNDVRITFPNLTANDVATYEAMIGENKFIYTTIENGIHKSINDHNGDAQIFNQLIIQ</sequence>
<dbReference type="Proteomes" id="UP000682802">
    <property type="component" value="Chromosome 2"/>
</dbReference>
<gene>
    <name evidence="3" type="ORF">KM029_22540</name>
</gene>
<accession>A0ABX8H0H8</accession>
<dbReference type="InterPro" id="IPR013378">
    <property type="entry name" value="InlB-like_B-rpt"/>
</dbReference>
<dbReference type="PROSITE" id="PS51257">
    <property type="entry name" value="PROKAR_LIPOPROTEIN"/>
    <property type="match status" value="1"/>
</dbReference>
<keyword evidence="4" id="KW-1185">Reference proteome</keyword>
<evidence type="ECO:0000256" key="1">
    <source>
        <dbReference type="ARBA" id="ARBA00004196"/>
    </source>
</evidence>
<dbReference type="RefSeq" id="WP_144076063.1">
    <property type="nucleotide sequence ID" value="NZ_CP076129.1"/>
</dbReference>
<organism evidence="3 4">
    <name type="scientific">Flammeovirga kamogawensis</name>
    <dbReference type="NCBI Taxonomy" id="373891"/>
    <lineage>
        <taxon>Bacteria</taxon>
        <taxon>Pseudomonadati</taxon>
        <taxon>Bacteroidota</taxon>
        <taxon>Cytophagia</taxon>
        <taxon>Cytophagales</taxon>
        <taxon>Flammeovirgaceae</taxon>
        <taxon>Flammeovirga</taxon>
    </lineage>
</organism>
<evidence type="ECO:0000256" key="2">
    <source>
        <dbReference type="SAM" id="SignalP"/>
    </source>
</evidence>
<name>A0ABX8H0H8_9BACT</name>
<dbReference type="InterPro" id="IPR042229">
    <property type="entry name" value="Listeria/Bacterioides_rpt_sf"/>
</dbReference>